<reference evidence="2 3" key="1">
    <citation type="submission" date="2016-10" db="EMBL/GenBank/DDBJ databases">
        <authorList>
            <person name="de Groot N.N."/>
        </authorList>
    </citation>
    <scope>NUCLEOTIDE SEQUENCE [LARGE SCALE GENOMIC DNA]</scope>
    <source>
        <strain evidence="2 3">CGMCC 1.6114</strain>
    </source>
</reference>
<dbReference type="AlphaFoldDB" id="A0A1I6QWN8"/>
<proteinExistence type="predicted"/>
<name>A0A1I6QWN8_9FLAO</name>
<accession>A0A1I6QWN8</accession>
<dbReference type="RefSeq" id="WP_074977246.1">
    <property type="nucleotide sequence ID" value="NZ_FPAG01000002.1"/>
</dbReference>
<dbReference type="OrthoDB" id="1440507at2"/>
<evidence type="ECO:0000313" key="2">
    <source>
        <dbReference type="EMBL" id="SFS56658.1"/>
    </source>
</evidence>
<feature type="compositionally biased region" description="Acidic residues" evidence="1">
    <location>
        <begin position="107"/>
        <end position="118"/>
    </location>
</feature>
<protein>
    <submittedName>
        <fullName evidence="2">Uncharacterized protein</fullName>
    </submittedName>
</protein>
<gene>
    <name evidence="2" type="ORF">SAMN04487906_0924</name>
</gene>
<evidence type="ECO:0000256" key="1">
    <source>
        <dbReference type="SAM" id="MobiDB-lite"/>
    </source>
</evidence>
<evidence type="ECO:0000313" key="3">
    <source>
        <dbReference type="Proteomes" id="UP000183209"/>
    </source>
</evidence>
<organism evidence="2 3">
    <name type="scientific">Zhouia amylolytica</name>
    <dbReference type="NCBI Taxonomy" id="376730"/>
    <lineage>
        <taxon>Bacteria</taxon>
        <taxon>Pseudomonadati</taxon>
        <taxon>Bacteroidota</taxon>
        <taxon>Flavobacteriia</taxon>
        <taxon>Flavobacteriales</taxon>
        <taxon>Flavobacteriaceae</taxon>
        <taxon>Zhouia</taxon>
    </lineage>
</organism>
<dbReference type="Proteomes" id="UP000183209">
    <property type="component" value="Unassembled WGS sequence"/>
</dbReference>
<feature type="region of interest" description="Disordered" evidence="1">
    <location>
        <begin position="90"/>
        <end position="131"/>
    </location>
</feature>
<dbReference type="EMBL" id="FPAG01000002">
    <property type="protein sequence ID" value="SFS56658.1"/>
    <property type="molecule type" value="Genomic_DNA"/>
</dbReference>
<sequence>MTQKPKKCITKDNAKKLQKNYVDKIEKILKKELGKQEARDFWWSVEEVEEYIAYVKAEAAKKGYENLGLRFFMGKYDDGTKDGQTTMFMAPTKRTDSVSLKSTEPGTGEDETIEDIDPYNDGYGKIPPTDY</sequence>